<dbReference type="EMBL" id="JAKKPZ010000038">
    <property type="protein sequence ID" value="KAI1707978.1"/>
    <property type="molecule type" value="Genomic_DNA"/>
</dbReference>
<sequence>MGMRIEVKLEVEDTRKQTPMFFQNSLTFQPSKNPLLALWLCSSSSLLQFFSLDYISISQLFRFWSSLNHEKKASARNKLGGRIMPSNETNLDYKIIYIAVPFCGCNKFVDDALWLRVVFRC</sequence>
<keyword evidence="2" id="KW-1185">Reference proteome</keyword>
<evidence type="ECO:0000313" key="2">
    <source>
        <dbReference type="Proteomes" id="UP001201812"/>
    </source>
</evidence>
<proteinExistence type="predicted"/>
<evidence type="ECO:0000313" key="1">
    <source>
        <dbReference type="EMBL" id="KAI1707978.1"/>
    </source>
</evidence>
<organism evidence="1 2">
    <name type="scientific">Ditylenchus destructor</name>
    <dbReference type="NCBI Taxonomy" id="166010"/>
    <lineage>
        <taxon>Eukaryota</taxon>
        <taxon>Metazoa</taxon>
        <taxon>Ecdysozoa</taxon>
        <taxon>Nematoda</taxon>
        <taxon>Chromadorea</taxon>
        <taxon>Rhabditida</taxon>
        <taxon>Tylenchina</taxon>
        <taxon>Tylenchomorpha</taxon>
        <taxon>Sphaerularioidea</taxon>
        <taxon>Anguinidae</taxon>
        <taxon>Anguininae</taxon>
        <taxon>Ditylenchus</taxon>
    </lineage>
</organism>
<protein>
    <submittedName>
        <fullName evidence="1">Uncharacterized protein</fullName>
    </submittedName>
</protein>
<gene>
    <name evidence="1" type="ORF">DdX_12214</name>
</gene>
<reference evidence="1" key="1">
    <citation type="submission" date="2022-01" db="EMBL/GenBank/DDBJ databases">
        <title>Genome Sequence Resource for Two Populations of Ditylenchus destructor, the Migratory Endoparasitic Phytonematode.</title>
        <authorList>
            <person name="Zhang H."/>
            <person name="Lin R."/>
            <person name="Xie B."/>
        </authorList>
    </citation>
    <scope>NUCLEOTIDE SEQUENCE</scope>
    <source>
        <strain evidence="1">BazhouSP</strain>
    </source>
</reference>
<dbReference type="Proteomes" id="UP001201812">
    <property type="component" value="Unassembled WGS sequence"/>
</dbReference>
<dbReference type="AlphaFoldDB" id="A0AAD4R3S9"/>
<name>A0AAD4R3S9_9BILA</name>
<comment type="caution">
    <text evidence="1">The sequence shown here is derived from an EMBL/GenBank/DDBJ whole genome shotgun (WGS) entry which is preliminary data.</text>
</comment>
<accession>A0AAD4R3S9</accession>